<dbReference type="STRING" id="930991.A0A0D0D5D2"/>
<dbReference type="OrthoDB" id="2665273at2759"/>
<name>A0A0D0D5D2_9AGAM</name>
<reference evidence="2" key="2">
    <citation type="submission" date="2015-01" db="EMBL/GenBank/DDBJ databases">
        <title>Evolutionary Origins and Diversification of the Mycorrhizal Mutualists.</title>
        <authorList>
            <consortium name="DOE Joint Genome Institute"/>
            <consortium name="Mycorrhizal Genomics Consortium"/>
            <person name="Kohler A."/>
            <person name="Kuo A."/>
            <person name="Nagy L.G."/>
            <person name="Floudas D."/>
            <person name="Copeland A."/>
            <person name="Barry K.W."/>
            <person name="Cichocki N."/>
            <person name="Veneault-Fourrey C."/>
            <person name="LaButti K."/>
            <person name="Lindquist E.A."/>
            <person name="Lipzen A."/>
            <person name="Lundell T."/>
            <person name="Morin E."/>
            <person name="Murat C."/>
            <person name="Riley R."/>
            <person name="Ohm R."/>
            <person name="Sun H."/>
            <person name="Tunlid A."/>
            <person name="Henrissat B."/>
            <person name="Grigoriev I.V."/>
            <person name="Hibbett D.S."/>
            <person name="Martin F."/>
        </authorList>
    </citation>
    <scope>NUCLEOTIDE SEQUENCE [LARGE SCALE GENOMIC DNA]</scope>
    <source>
        <strain evidence="2">Ve08.2h10</strain>
    </source>
</reference>
<evidence type="ECO:0000313" key="2">
    <source>
        <dbReference type="Proteomes" id="UP000054538"/>
    </source>
</evidence>
<dbReference type="HOGENOM" id="CLU_096566_0_0_1"/>
<proteinExistence type="predicted"/>
<dbReference type="EMBL" id="KN826456">
    <property type="protein sequence ID" value="KIK78841.1"/>
    <property type="molecule type" value="Genomic_DNA"/>
</dbReference>
<organism evidence="1 2">
    <name type="scientific">Paxillus rubicundulus Ve08.2h10</name>
    <dbReference type="NCBI Taxonomy" id="930991"/>
    <lineage>
        <taxon>Eukaryota</taxon>
        <taxon>Fungi</taxon>
        <taxon>Dikarya</taxon>
        <taxon>Basidiomycota</taxon>
        <taxon>Agaricomycotina</taxon>
        <taxon>Agaricomycetes</taxon>
        <taxon>Agaricomycetidae</taxon>
        <taxon>Boletales</taxon>
        <taxon>Paxilineae</taxon>
        <taxon>Paxillaceae</taxon>
        <taxon>Paxillus</taxon>
    </lineage>
</organism>
<sequence>MGLPTEDAFTLIMIMNPMSEELSSVRDHIADCIAQNTTLIPYTSQLARLCLDIEQQLIDAAKEKSPSSIALVATPATNSRNKMCKNCRCAGHSKCCTNCNGFGHTVDKCFHDGGGHAGQWDVVLAENAAKQGKGTLGLTRVTPTTMAITKGPGAQAGTVCYATNGKAYFINPDTHEAFLLA</sequence>
<protein>
    <submittedName>
        <fullName evidence="1">Uncharacterized protein</fullName>
    </submittedName>
</protein>
<accession>A0A0D0D5D2</accession>
<reference evidence="1 2" key="1">
    <citation type="submission" date="2014-04" db="EMBL/GenBank/DDBJ databases">
        <authorList>
            <consortium name="DOE Joint Genome Institute"/>
            <person name="Kuo A."/>
            <person name="Kohler A."/>
            <person name="Jargeat P."/>
            <person name="Nagy L.G."/>
            <person name="Floudas D."/>
            <person name="Copeland A."/>
            <person name="Barry K.W."/>
            <person name="Cichocki N."/>
            <person name="Veneault-Fourrey C."/>
            <person name="LaButti K."/>
            <person name="Lindquist E.A."/>
            <person name="Lipzen A."/>
            <person name="Lundell T."/>
            <person name="Morin E."/>
            <person name="Murat C."/>
            <person name="Sun H."/>
            <person name="Tunlid A."/>
            <person name="Henrissat B."/>
            <person name="Grigoriev I.V."/>
            <person name="Hibbett D.S."/>
            <person name="Martin F."/>
            <person name="Nordberg H.P."/>
            <person name="Cantor M.N."/>
            <person name="Hua S.X."/>
        </authorList>
    </citation>
    <scope>NUCLEOTIDE SEQUENCE [LARGE SCALE GENOMIC DNA]</scope>
    <source>
        <strain evidence="1 2">Ve08.2h10</strain>
    </source>
</reference>
<feature type="non-terminal residue" evidence="1">
    <location>
        <position position="181"/>
    </location>
</feature>
<keyword evidence="2" id="KW-1185">Reference proteome</keyword>
<dbReference type="InParanoid" id="A0A0D0D5D2"/>
<evidence type="ECO:0000313" key="1">
    <source>
        <dbReference type="EMBL" id="KIK78841.1"/>
    </source>
</evidence>
<gene>
    <name evidence="1" type="ORF">PAXRUDRAFT_83666</name>
</gene>
<dbReference type="Proteomes" id="UP000054538">
    <property type="component" value="Unassembled WGS sequence"/>
</dbReference>
<dbReference type="AlphaFoldDB" id="A0A0D0D5D2"/>